<evidence type="ECO:0000313" key="3">
    <source>
        <dbReference type="Proteomes" id="UP000607653"/>
    </source>
</evidence>
<dbReference type="Proteomes" id="UP000607653">
    <property type="component" value="Unassembled WGS sequence"/>
</dbReference>
<evidence type="ECO:0000313" key="2">
    <source>
        <dbReference type="EMBL" id="DAD33962.1"/>
    </source>
</evidence>
<evidence type="ECO:0000256" key="1">
    <source>
        <dbReference type="SAM" id="MobiDB-lite"/>
    </source>
</evidence>
<feature type="compositionally biased region" description="Basic and acidic residues" evidence="1">
    <location>
        <begin position="1"/>
        <end position="12"/>
    </location>
</feature>
<feature type="region of interest" description="Disordered" evidence="1">
    <location>
        <begin position="1"/>
        <end position="27"/>
    </location>
</feature>
<protein>
    <submittedName>
        <fullName evidence="2">Uncharacterized protein</fullName>
    </submittedName>
</protein>
<proteinExistence type="predicted"/>
<gene>
    <name evidence="2" type="ORF">HUJ06_012813</name>
</gene>
<sequence>MHKWEETSHGEQEITPPRLDMCVTSYT</sequence>
<keyword evidence="3" id="KW-1185">Reference proteome</keyword>
<dbReference type="EMBL" id="DUZY01000003">
    <property type="protein sequence ID" value="DAD33962.1"/>
    <property type="molecule type" value="Genomic_DNA"/>
</dbReference>
<organism evidence="2 3">
    <name type="scientific">Nelumbo nucifera</name>
    <name type="common">Sacred lotus</name>
    <dbReference type="NCBI Taxonomy" id="4432"/>
    <lineage>
        <taxon>Eukaryota</taxon>
        <taxon>Viridiplantae</taxon>
        <taxon>Streptophyta</taxon>
        <taxon>Embryophyta</taxon>
        <taxon>Tracheophyta</taxon>
        <taxon>Spermatophyta</taxon>
        <taxon>Magnoliopsida</taxon>
        <taxon>Proteales</taxon>
        <taxon>Nelumbonaceae</taxon>
        <taxon>Nelumbo</taxon>
    </lineage>
</organism>
<comment type="caution">
    <text evidence="2">The sequence shown here is derived from an EMBL/GenBank/DDBJ whole genome shotgun (WGS) entry which is preliminary data.</text>
</comment>
<reference evidence="2 3" key="1">
    <citation type="journal article" date="2020" name="Mol. Biol. Evol.">
        <title>Distinct Expression and Methylation Patterns for Genes with Different Fates following a Single Whole-Genome Duplication in Flowering Plants.</title>
        <authorList>
            <person name="Shi T."/>
            <person name="Rahmani R.S."/>
            <person name="Gugger P.F."/>
            <person name="Wang M."/>
            <person name="Li H."/>
            <person name="Zhang Y."/>
            <person name="Li Z."/>
            <person name="Wang Q."/>
            <person name="Van de Peer Y."/>
            <person name="Marchal K."/>
            <person name="Chen J."/>
        </authorList>
    </citation>
    <scope>NUCLEOTIDE SEQUENCE [LARGE SCALE GENOMIC DNA]</scope>
    <source>
        <tissue evidence="2">Leaf</tissue>
    </source>
</reference>
<dbReference type="AlphaFoldDB" id="A0A822YN53"/>
<name>A0A822YN53_NELNU</name>
<accession>A0A822YN53</accession>